<dbReference type="Pfam" id="PF05783">
    <property type="entry name" value="DLIC"/>
    <property type="match status" value="1"/>
</dbReference>
<dbReference type="GeneID" id="43587747"/>
<evidence type="ECO:0000256" key="1">
    <source>
        <dbReference type="ARBA" id="ARBA00004245"/>
    </source>
</evidence>
<dbReference type="GO" id="GO:0035974">
    <property type="term" value="C:meiotic spindle pole body"/>
    <property type="evidence" value="ECO:0007669"/>
    <property type="project" value="TreeGrafter"/>
</dbReference>
<feature type="region of interest" description="Disordered" evidence="10">
    <location>
        <begin position="1"/>
        <end position="46"/>
    </location>
</feature>
<dbReference type="AlphaFoldDB" id="A0AAJ8LSZ9"/>
<evidence type="ECO:0000256" key="4">
    <source>
        <dbReference type="ARBA" id="ARBA00022701"/>
    </source>
</evidence>
<dbReference type="PANTHER" id="PTHR12688">
    <property type="entry name" value="DYNEIN LIGHT INTERMEDIATE CHAIN"/>
    <property type="match status" value="1"/>
</dbReference>
<evidence type="ECO:0000256" key="6">
    <source>
        <dbReference type="ARBA" id="ARBA00022840"/>
    </source>
</evidence>
<dbReference type="InterPro" id="IPR008467">
    <property type="entry name" value="Dynein1_light_intermed_chain"/>
</dbReference>
<dbReference type="GO" id="GO:0007018">
    <property type="term" value="P:microtubule-based movement"/>
    <property type="evidence" value="ECO:0007669"/>
    <property type="project" value="InterPro"/>
</dbReference>
<dbReference type="Proteomes" id="UP000322225">
    <property type="component" value="Chromosome 14"/>
</dbReference>
<comment type="subcellular location">
    <subcellularLocation>
        <location evidence="1">Cytoplasm</location>
        <location evidence="1">Cytoskeleton</location>
    </subcellularLocation>
</comment>
<feature type="compositionally biased region" description="Polar residues" evidence="10">
    <location>
        <begin position="416"/>
        <end position="431"/>
    </location>
</feature>
<feature type="region of interest" description="Disordered" evidence="10">
    <location>
        <begin position="481"/>
        <end position="564"/>
    </location>
</feature>
<feature type="compositionally biased region" description="Low complexity" evidence="10">
    <location>
        <begin position="543"/>
        <end position="558"/>
    </location>
</feature>
<evidence type="ECO:0000256" key="8">
    <source>
        <dbReference type="ARBA" id="ARBA00023175"/>
    </source>
</evidence>
<dbReference type="RefSeq" id="XP_031862034.2">
    <property type="nucleotide sequence ID" value="XM_032003621.2"/>
</dbReference>
<feature type="compositionally biased region" description="Low complexity" evidence="10">
    <location>
        <begin position="27"/>
        <end position="37"/>
    </location>
</feature>
<evidence type="ECO:0000256" key="10">
    <source>
        <dbReference type="SAM" id="MobiDB-lite"/>
    </source>
</evidence>
<evidence type="ECO:0000256" key="7">
    <source>
        <dbReference type="ARBA" id="ARBA00023017"/>
    </source>
</evidence>
<keyword evidence="7" id="KW-0243">Dynein</keyword>
<evidence type="ECO:0000256" key="5">
    <source>
        <dbReference type="ARBA" id="ARBA00022741"/>
    </source>
</evidence>
<dbReference type="PANTHER" id="PTHR12688:SF0">
    <property type="entry name" value="DYNEIN LIGHT INTERMEDIATE CHAIN"/>
    <property type="match status" value="1"/>
</dbReference>
<dbReference type="GO" id="GO:0045504">
    <property type="term" value="F:dynein heavy chain binding"/>
    <property type="evidence" value="ECO:0007669"/>
    <property type="project" value="TreeGrafter"/>
</dbReference>
<dbReference type="InterPro" id="IPR022780">
    <property type="entry name" value="Dynein_light_int_chain"/>
</dbReference>
<evidence type="ECO:0000313" key="11">
    <source>
        <dbReference type="EMBL" id="WWD22671.1"/>
    </source>
</evidence>
<keyword evidence="2" id="KW-0813">Transport</keyword>
<organism evidence="11 12">
    <name type="scientific">Kwoniella shandongensis</name>
    <dbReference type="NCBI Taxonomy" id="1734106"/>
    <lineage>
        <taxon>Eukaryota</taxon>
        <taxon>Fungi</taxon>
        <taxon>Dikarya</taxon>
        <taxon>Basidiomycota</taxon>
        <taxon>Agaricomycotina</taxon>
        <taxon>Tremellomycetes</taxon>
        <taxon>Tremellales</taxon>
        <taxon>Cryptococcaceae</taxon>
        <taxon>Kwoniella</taxon>
    </lineage>
</organism>
<evidence type="ECO:0000256" key="9">
    <source>
        <dbReference type="ARBA" id="ARBA00023212"/>
    </source>
</evidence>
<dbReference type="GO" id="GO:0000226">
    <property type="term" value="P:microtubule cytoskeleton organization"/>
    <property type="evidence" value="ECO:0007669"/>
    <property type="project" value="TreeGrafter"/>
</dbReference>
<keyword evidence="9" id="KW-0206">Cytoskeleton</keyword>
<evidence type="ECO:0000313" key="12">
    <source>
        <dbReference type="Proteomes" id="UP000322225"/>
    </source>
</evidence>
<evidence type="ECO:0000256" key="3">
    <source>
        <dbReference type="ARBA" id="ARBA00022490"/>
    </source>
</evidence>
<dbReference type="EMBL" id="CP144064">
    <property type="protein sequence ID" value="WWD22671.1"/>
    <property type="molecule type" value="Genomic_DNA"/>
</dbReference>
<gene>
    <name evidence="11" type="ORF">CI109_107164</name>
</gene>
<keyword evidence="4" id="KW-0493">Microtubule</keyword>
<dbReference type="GO" id="GO:0005524">
    <property type="term" value="F:ATP binding"/>
    <property type="evidence" value="ECO:0007669"/>
    <property type="project" value="UniProtKB-KW"/>
</dbReference>
<feature type="region of interest" description="Disordered" evidence="10">
    <location>
        <begin position="406"/>
        <end position="431"/>
    </location>
</feature>
<dbReference type="GO" id="GO:0005868">
    <property type="term" value="C:cytoplasmic dynein complex"/>
    <property type="evidence" value="ECO:0007669"/>
    <property type="project" value="InterPro"/>
</dbReference>
<protein>
    <recommendedName>
        <fullName evidence="13">Dynein light intermediate chain</fullName>
    </recommendedName>
</protein>
<sequence>MWETKRRRRNGKSTYLESGKAMSTIAGPSRSPTTRTGSGTGIDGGGGGSLWTEILGSADRQKGLGRKNVVLLSERHHGRTHLLSQLSQVNNKRRKGPNDRATARAQGLRKGLALGYEVVDINEGDEDSIPPLSIFYPPSSHPSLLRLVPTALPPKSLSDTAVVIVLDWTKPSSMVGELVTWLSWVDEWAAQAAQPGETDDLRERLQSHIQHYVEPSSTSTAGMSTAYTGVGAVLPLGQGTLTLNRSGVPIIVVCTKADLMDSVGDEIGMKGGGWEERTDWVQQVLRTICLAHGASLFYTASTQPTTYTLLRTYLLHRLYTPPPSSDPSAHAAITRFPFPHRANVLDRDAVMVPAGWDSWGKINVLREGFDPSRVGKAWEVSLGRKNGGDDAEDGEEGLEDLWVGMIPDTERGPKPTNLSGTITTTEPEQSFLSRQLDVLTKDPNRDPRQSFRHAAATVVGPMGGSEGLNLPGVEKVMKEMEGAEKGEELKEKFARLSRRESTRGTTGPLSPTTPAPSGSSAAPAMPNEALHNFFQGLLANRGKTASTPTATATKTSSTNPAETK</sequence>
<evidence type="ECO:0000256" key="2">
    <source>
        <dbReference type="ARBA" id="ARBA00022448"/>
    </source>
</evidence>
<feature type="compositionally biased region" description="Basic residues" evidence="10">
    <location>
        <begin position="1"/>
        <end position="11"/>
    </location>
</feature>
<dbReference type="KEGG" id="ksn:43587747"/>
<keyword evidence="6" id="KW-0067">ATP-binding</keyword>
<name>A0AAJ8LSZ9_9TREE</name>
<keyword evidence="12" id="KW-1185">Reference proteome</keyword>
<feature type="compositionally biased region" description="Low complexity" evidence="10">
    <location>
        <begin position="503"/>
        <end position="524"/>
    </location>
</feature>
<evidence type="ECO:0008006" key="13">
    <source>
        <dbReference type="Google" id="ProtNLM"/>
    </source>
</evidence>
<feature type="compositionally biased region" description="Basic and acidic residues" evidence="10">
    <location>
        <begin position="481"/>
        <end position="502"/>
    </location>
</feature>
<keyword evidence="5" id="KW-0547">Nucleotide-binding</keyword>
<proteinExistence type="predicted"/>
<accession>A0AAJ8LSZ9</accession>
<dbReference type="GO" id="GO:0005874">
    <property type="term" value="C:microtubule"/>
    <property type="evidence" value="ECO:0007669"/>
    <property type="project" value="UniProtKB-KW"/>
</dbReference>
<keyword evidence="3" id="KW-0963">Cytoplasm</keyword>
<reference evidence="11" key="2">
    <citation type="submission" date="2024-01" db="EMBL/GenBank/DDBJ databases">
        <title>Comparative genomics of Cryptococcus and Kwoniella reveals pathogenesis evolution and contrasting modes of karyotype evolution via chromosome fusion or intercentromeric recombination.</title>
        <authorList>
            <person name="Coelho M.A."/>
            <person name="David-Palma M."/>
            <person name="Shea T."/>
            <person name="Bowers K."/>
            <person name="McGinley-Smith S."/>
            <person name="Mohammad A.W."/>
            <person name="Gnirke A."/>
            <person name="Yurkov A.M."/>
            <person name="Nowrousian M."/>
            <person name="Sun S."/>
            <person name="Cuomo C.A."/>
            <person name="Heitman J."/>
        </authorList>
    </citation>
    <scope>NUCLEOTIDE SEQUENCE</scope>
    <source>
        <strain evidence="11">CBS 12478</strain>
    </source>
</reference>
<reference evidence="11" key="1">
    <citation type="submission" date="2017-08" db="EMBL/GenBank/DDBJ databases">
        <authorList>
            <person name="Cuomo C."/>
            <person name="Billmyre B."/>
            <person name="Heitman J."/>
        </authorList>
    </citation>
    <scope>NUCLEOTIDE SEQUENCE</scope>
    <source>
        <strain evidence="11">CBS 12478</strain>
    </source>
</reference>
<keyword evidence="8" id="KW-0505">Motor protein</keyword>